<dbReference type="EMBL" id="SZYD01000003">
    <property type="protein sequence ID" value="KAD6796622.1"/>
    <property type="molecule type" value="Genomic_DNA"/>
</dbReference>
<keyword evidence="2" id="KW-1185">Reference proteome</keyword>
<gene>
    <name evidence="1" type="ORF">E3N88_07518</name>
</gene>
<sequence>MREQVVDEIAELRNRTTQLEEGHVTPRLNSYSWNWRRSWTKGPNSRPKTSKKKTLMRTQTRILNRLMMTNLQILEIHTPPSTMTRKGPYVRNPKRRAEAARIKMMVERRVNKVLAEYEANRLANESSGTNNGSHGNAAKGCSFKAFLSCHPHKFQGTEGAVGLLR</sequence>
<comment type="caution">
    <text evidence="1">The sequence shown here is derived from an EMBL/GenBank/DDBJ whole genome shotgun (WGS) entry which is preliminary data.</text>
</comment>
<protein>
    <submittedName>
        <fullName evidence="1">Uncharacterized protein</fullName>
    </submittedName>
</protein>
<accession>A0A5N6PST5</accession>
<dbReference type="AlphaFoldDB" id="A0A5N6PST5"/>
<organism evidence="1 2">
    <name type="scientific">Mikania micrantha</name>
    <name type="common">bitter vine</name>
    <dbReference type="NCBI Taxonomy" id="192012"/>
    <lineage>
        <taxon>Eukaryota</taxon>
        <taxon>Viridiplantae</taxon>
        <taxon>Streptophyta</taxon>
        <taxon>Embryophyta</taxon>
        <taxon>Tracheophyta</taxon>
        <taxon>Spermatophyta</taxon>
        <taxon>Magnoliopsida</taxon>
        <taxon>eudicotyledons</taxon>
        <taxon>Gunneridae</taxon>
        <taxon>Pentapetalae</taxon>
        <taxon>asterids</taxon>
        <taxon>campanulids</taxon>
        <taxon>Asterales</taxon>
        <taxon>Asteraceae</taxon>
        <taxon>Asteroideae</taxon>
        <taxon>Heliantheae alliance</taxon>
        <taxon>Eupatorieae</taxon>
        <taxon>Mikania</taxon>
    </lineage>
</organism>
<evidence type="ECO:0000313" key="2">
    <source>
        <dbReference type="Proteomes" id="UP000326396"/>
    </source>
</evidence>
<proteinExistence type="predicted"/>
<name>A0A5N6PST5_9ASTR</name>
<dbReference type="Proteomes" id="UP000326396">
    <property type="component" value="Linkage Group LG11"/>
</dbReference>
<evidence type="ECO:0000313" key="1">
    <source>
        <dbReference type="EMBL" id="KAD6796622.1"/>
    </source>
</evidence>
<reference evidence="1 2" key="1">
    <citation type="submission" date="2019-05" db="EMBL/GenBank/DDBJ databases">
        <title>Mikania micrantha, genome provides insights into the molecular mechanism of rapid growth.</title>
        <authorList>
            <person name="Liu B."/>
        </authorList>
    </citation>
    <scope>NUCLEOTIDE SEQUENCE [LARGE SCALE GENOMIC DNA]</scope>
    <source>
        <strain evidence="1">NLD-2019</strain>
        <tissue evidence="1">Leaf</tissue>
    </source>
</reference>